<dbReference type="GO" id="GO:0051131">
    <property type="term" value="P:chaperone-mediated protein complex assembly"/>
    <property type="evidence" value="ECO:0007669"/>
    <property type="project" value="InterPro"/>
</dbReference>
<reference evidence="3 4" key="1">
    <citation type="journal article" date="2010" name="Stand. Genomic Sci.">
        <title>Complete genome sequence of Intrasporangium calvum type strain (7 KIP).</title>
        <authorList>
            <person name="Del Rio T.G."/>
            <person name="Chertkov O."/>
            <person name="Yasawong M."/>
            <person name="Lucas S."/>
            <person name="Deshpande S."/>
            <person name="Cheng J.F."/>
            <person name="Detter C."/>
            <person name="Tapia R."/>
            <person name="Han C."/>
            <person name="Goodwin L."/>
            <person name="Pitluck S."/>
            <person name="Liolios K."/>
            <person name="Ivanova N."/>
            <person name="Mavromatis K."/>
            <person name="Pati A."/>
            <person name="Chen A."/>
            <person name="Palaniappan K."/>
            <person name="Land M."/>
            <person name="Hauser L."/>
            <person name="Chang Y.J."/>
            <person name="Jeffries C.D."/>
            <person name="Rohde M."/>
            <person name="Pukall R."/>
            <person name="Sikorski J."/>
            <person name="Goker M."/>
            <person name="Woyke T."/>
            <person name="Bristow J."/>
            <person name="Eisen J.A."/>
            <person name="Markowitz V."/>
            <person name="Hugenholtz P."/>
            <person name="Kyrpides N.C."/>
            <person name="Klenk H.P."/>
            <person name="Lapidus A."/>
        </authorList>
    </citation>
    <scope>NUCLEOTIDE SEQUENCE [LARGE SCALE GENOMIC DNA]</scope>
    <source>
        <strain evidence="4">ATCC 23552 / DSM 43043 / JCM 3097 / NBRC 12989 / 7 KIP</strain>
    </source>
</reference>
<feature type="region of interest" description="Disordered" evidence="2">
    <location>
        <begin position="215"/>
        <end position="258"/>
    </location>
</feature>
<accession>E6S829</accession>
<dbReference type="AlphaFoldDB" id="E6S829"/>
<sequence>MNPFRRLAKSQSSRLRDDHLQAAWQAVSLLLDYPSEESVGRHPLIRRAIAPLPDAVRMPLTSFLDHVASQPLQAVQREYVETFDHTRKCCLYLTYFTFGDTRRRGVALVQFKQAFQKSGVELSADELPDHLGVVLEFGATADREAAWKLLGDYRAGIEMLQVALDDRTSPWSAVIEALRATLPELDGDGLTAVARLIEAGPPQEEVGLDGYALDPRLTENPAERHPNPSGALAPVSPPTTRVTESVSLGSTIRVGAPS</sequence>
<keyword evidence="4" id="KW-1185">Reference proteome</keyword>
<dbReference type="HOGENOM" id="CLU_084469_1_0_11"/>
<evidence type="ECO:0000313" key="3">
    <source>
        <dbReference type="EMBL" id="ADU46933.1"/>
    </source>
</evidence>
<keyword evidence="1" id="KW-0534">Nitrate assimilation</keyword>
<dbReference type="STRING" id="710696.Intca_0384"/>
<dbReference type="InterPro" id="IPR003765">
    <property type="entry name" value="NO3_reductase_chaperone_NarJ"/>
</dbReference>
<dbReference type="SUPFAM" id="SSF89155">
    <property type="entry name" value="TorD-like"/>
    <property type="match status" value="1"/>
</dbReference>
<feature type="compositionally biased region" description="Polar residues" evidence="2">
    <location>
        <begin position="238"/>
        <end position="250"/>
    </location>
</feature>
<dbReference type="InterPro" id="IPR036411">
    <property type="entry name" value="TorD-like_sf"/>
</dbReference>
<dbReference type="eggNOG" id="COG2180">
    <property type="taxonomic scope" value="Bacteria"/>
</dbReference>
<dbReference type="Proteomes" id="UP000008914">
    <property type="component" value="Chromosome"/>
</dbReference>
<dbReference type="PANTHER" id="PTHR43680">
    <property type="entry name" value="NITRATE REDUCTASE MOLYBDENUM COFACTOR ASSEMBLY CHAPERONE"/>
    <property type="match status" value="1"/>
</dbReference>
<evidence type="ECO:0000313" key="4">
    <source>
        <dbReference type="Proteomes" id="UP000008914"/>
    </source>
</evidence>
<dbReference type="NCBIfam" id="TIGR00684">
    <property type="entry name" value="narJ"/>
    <property type="match status" value="1"/>
</dbReference>
<dbReference type="OrthoDB" id="4307003at2"/>
<dbReference type="PANTHER" id="PTHR43680:SF2">
    <property type="entry name" value="NITRATE REDUCTASE MOLYBDENUM COFACTOR ASSEMBLY CHAPERONE NARJ"/>
    <property type="match status" value="1"/>
</dbReference>
<dbReference type="InterPro" id="IPR020945">
    <property type="entry name" value="DMSO/NO3_reduct_chaperone"/>
</dbReference>
<proteinExistence type="predicted"/>
<dbReference type="EMBL" id="CP002343">
    <property type="protein sequence ID" value="ADU46933.1"/>
    <property type="molecule type" value="Genomic_DNA"/>
</dbReference>
<name>E6S829_INTC7</name>
<dbReference type="GO" id="GO:0042128">
    <property type="term" value="P:nitrate assimilation"/>
    <property type="evidence" value="ECO:0007669"/>
    <property type="project" value="UniProtKB-KW"/>
</dbReference>
<evidence type="ECO:0000256" key="1">
    <source>
        <dbReference type="ARBA" id="ARBA00023063"/>
    </source>
</evidence>
<dbReference type="KEGG" id="ica:Intca_0384"/>
<gene>
    <name evidence="3" type="ordered locus">Intca_0384</name>
</gene>
<dbReference type="Gene3D" id="1.10.3480.10">
    <property type="entry name" value="TorD-like"/>
    <property type="match status" value="1"/>
</dbReference>
<dbReference type="GO" id="GO:0016530">
    <property type="term" value="F:metallochaperone activity"/>
    <property type="evidence" value="ECO:0007669"/>
    <property type="project" value="TreeGrafter"/>
</dbReference>
<dbReference type="GO" id="GO:0051082">
    <property type="term" value="F:unfolded protein binding"/>
    <property type="evidence" value="ECO:0007669"/>
    <property type="project" value="InterPro"/>
</dbReference>
<evidence type="ECO:0000256" key="2">
    <source>
        <dbReference type="SAM" id="MobiDB-lite"/>
    </source>
</evidence>
<organism evidence="3 4">
    <name type="scientific">Intrasporangium calvum (strain ATCC 23552 / DSM 43043 / JCM 3097 / NBRC 12989 / NCIMB 10167 / NRRL B-3866 / 7 KIP)</name>
    <dbReference type="NCBI Taxonomy" id="710696"/>
    <lineage>
        <taxon>Bacteria</taxon>
        <taxon>Bacillati</taxon>
        <taxon>Actinomycetota</taxon>
        <taxon>Actinomycetes</taxon>
        <taxon>Micrococcales</taxon>
        <taxon>Intrasporangiaceae</taxon>
        <taxon>Intrasporangium</taxon>
    </lineage>
</organism>
<dbReference type="RefSeq" id="WP_013491254.1">
    <property type="nucleotide sequence ID" value="NC_014830.1"/>
</dbReference>
<dbReference type="Pfam" id="PF02613">
    <property type="entry name" value="Nitrate_red_del"/>
    <property type="match status" value="1"/>
</dbReference>
<protein>
    <submittedName>
        <fullName evidence="3">Nitrate reductase molybdenum cofactor assembly chaperone</fullName>
    </submittedName>
</protein>